<keyword evidence="3" id="KW-0472">Membrane</keyword>
<proteinExistence type="predicted"/>
<feature type="transmembrane region" description="Helical" evidence="3">
    <location>
        <begin position="54"/>
        <end position="72"/>
    </location>
</feature>
<dbReference type="InterPro" id="IPR043128">
    <property type="entry name" value="Rev_trsase/Diguanyl_cyclase"/>
</dbReference>
<keyword evidence="6" id="KW-1185">Reference proteome</keyword>
<sequence length="440" mass="48258">MVAPILAAVACYVRSRKGYAQGWRALALALTFWSGGLSINLLEVLGLPNPEPGPSISILLSVLYGVPILFTVASPVTDVLSVRFTDACLSLALGIVFFIHSFTFSSTADMNSVEVFHILLAFDVENLLIAMFALVRFIASREQEERRFFGSLLVYASLYTPAAWCLNHLFHDTDYGIPADLMIDVPFLALWVMATSGNNGVVHNFSLAVRQERLILAASPLMLPAMLLAVSAIIFPAKPAWAIAGFATATLVSGLRNVLTHMTNLEERDRLARLAQIDTLTNLPNRRYFEERYRDEWSRAVRAKMPLAVLMIDIDHFKMLNDGLGHAQGDNCLRNVAQALGNCAMRASDMIARYGGEEFVAVLPAANPAQAMQFAKMLKQAIYDLDLHSPGPKGRVTISIGIGHTETVDQTEPAILLKAADDALYVAKNAGRNMEHIKLL</sequence>
<dbReference type="EC" id="2.7.7.65" evidence="1"/>
<dbReference type="NCBIfam" id="TIGR00254">
    <property type="entry name" value="GGDEF"/>
    <property type="match status" value="1"/>
</dbReference>
<dbReference type="SMART" id="SM00267">
    <property type="entry name" value="GGDEF"/>
    <property type="match status" value="1"/>
</dbReference>
<dbReference type="Proteomes" id="UP000052268">
    <property type="component" value="Unassembled WGS sequence"/>
</dbReference>
<dbReference type="CDD" id="cd01949">
    <property type="entry name" value="GGDEF"/>
    <property type="match status" value="1"/>
</dbReference>
<comment type="caution">
    <text evidence="5">The sequence shown here is derived from an EMBL/GenBank/DDBJ whole genome shotgun (WGS) entry which is preliminary data.</text>
</comment>
<dbReference type="GO" id="GO:1902201">
    <property type="term" value="P:negative regulation of bacterial-type flagellum-dependent cell motility"/>
    <property type="evidence" value="ECO:0007669"/>
    <property type="project" value="TreeGrafter"/>
</dbReference>
<feature type="transmembrane region" description="Helical" evidence="3">
    <location>
        <begin position="23"/>
        <end position="42"/>
    </location>
</feature>
<dbReference type="EMBL" id="JACU01000004">
    <property type="protein sequence ID" value="KMS55985.1"/>
    <property type="molecule type" value="Genomic_DNA"/>
</dbReference>
<accession>A0A0J8AN84</accession>
<dbReference type="FunFam" id="3.30.70.270:FF:000001">
    <property type="entry name" value="Diguanylate cyclase domain protein"/>
    <property type="match status" value="1"/>
</dbReference>
<dbReference type="GO" id="GO:0052621">
    <property type="term" value="F:diguanylate cyclase activity"/>
    <property type="evidence" value="ECO:0007669"/>
    <property type="project" value="UniProtKB-EC"/>
</dbReference>
<gene>
    <name evidence="5" type="ORF">V474_13250</name>
</gene>
<dbReference type="PROSITE" id="PS50887">
    <property type="entry name" value="GGDEF"/>
    <property type="match status" value="1"/>
</dbReference>
<comment type="catalytic activity">
    <reaction evidence="2">
        <text>2 GTP = 3',3'-c-di-GMP + 2 diphosphate</text>
        <dbReference type="Rhea" id="RHEA:24898"/>
        <dbReference type="ChEBI" id="CHEBI:33019"/>
        <dbReference type="ChEBI" id="CHEBI:37565"/>
        <dbReference type="ChEBI" id="CHEBI:58805"/>
        <dbReference type="EC" id="2.7.7.65"/>
    </reaction>
</comment>
<dbReference type="InterPro" id="IPR029787">
    <property type="entry name" value="Nucleotide_cyclase"/>
</dbReference>
<feature type="domain" description="GGDEF" evidence="4">
    <location>
        <begin position="305"/>
        <end position="440"/>
    </location>
</feature>
<reference evidence="5 6" key="1">
    <citation type="journal article" date="2015" name="G3 (Bethesda)">
        <title>Insights into Ongoing Evolution of the Hexachlorocyclohexane Catabolic Pathway from Comparative Genomics of Ten Sphingomonadaceae Strains.</title>
        <authorList>
            <person name="Pearce S.L."/>
            <person name="Oakeshott J.G."/>
            <person name="Pandey G."/>
        </authorList>
    </citation>
    <scope>NUCLEOTIDE SEQUENCE [LARGE SCALE GENOMIC DNA]</scope>
    <source>
        <strain evidence="5 6">LL02</strain>
    </source>
</reference>
<evidence type="ECO:0000256" key="2">
    <source>
        <dbReference type="ARBA" id="ARBA00034247"/>
    </source>
</evidence>
<feature type="transmembrane region" description="Helical" evidence="3">
    <location>
        <begin position="115"/>
        <end position="139"/>
    </location>
</feature>
<feature type="transmembrane region" description="Helical" evidence="3">
    <location>
        <begin position="241"/>
        <end position="259"/>
    </location>
</feature>
<dbReference type="Pfam" id="PF00990">
    <property type="entry name" value="GGDEF"/>
    <property type="match status" value="1"/>
</dbReference>
<dbReference type="SUPFAM" id="SSF55073">
    <property type="entry name" value="Nucleotide cyclase"/>
    <property type="match status" value="1"/>
</dbReference>
<dbReference type="InterPro" id="IPR050469">
    <property type="entry name" value="Diguanylate_Cyclase"/>
</dbReference>
<dbReference type="PANTHER" id="PTHR45138">
    <property type="entry name" value="REGULATORY COMPONENTS OF SENSORY TRANSDUCTION SYSTEM"/>
    <property type="match status" value="1"/>
</dbReference>
<keyword evidence="3" id="KW-1133">Transmembrane helix</keyword>
<feature type="transmembrane region" description="Helical" evidence="3">
    <location>
        <begin position="84"/>
        <end position="103"/>
    </location>
</feature>
<feature type="transmembrane region" description="Helical" evidence="3">
    <location>
        <begin position="214"/>
        <end position="235"/>
    </location>
</feature>
<dbReference type="PATRIC" id="fig|1114963.3.peg.1455"/>
<evidence type="ECO:0000256" key="1">
    <source>
        <dbReference type="ARBA" id="ARBA00012528"/>
    </source>
</evidence>
<evidence type="ECO:0000313" key="5">
    <source>
        <dbReference type="EMBL" id="KMS55985.1"/>
    </source>
</evidence>
<dbReference type="GO" id="GO:0043709">
    <property type="term" value="P:cell adhesion involved in single-species biofilm formation"/>
    <property type="evidence" value="ECO:0007669"/>
    <property type="project" value="TreeGrafter"/>
</dbReference>
<dbReference type="PANTHER" id="PTHR45138:SF9">
    <property type="entry name" value="DIGUANYLATE CYCLASE DGCM-RELATED"/>
    <property type="match status" value="1"/>
</dbReference>
<evidence type="ECO:0000259" key="4">
    <source>
        <dbReference type="PROSITE" id="PS50887"/>
    </source>
</evidence>
<organism evidence="5 6">
    <name type="scientific">Novosphingobium barchaimii LL02</name>
    <dbReference type="NCBI Taxonomy" id="1114963"/>
    <lineage>
        <taxon>Bacteria</taxon>
        <taxon>Pseudomonadati</taxon>
        <taxon>Pseudomonadota</taxon>
        <taxon>Alphaproteobacteria</taxon>
        <taxon>Sphingomonadales</taxon>
        <taxon>Sphingomonadaceae</taxon>
        <taxon>Novosphingobium</taxon>
    </lineage>
</organism>
<protein>
    <recommendedName>
        <fullName evidence="1">diguanylate cyclase</fullName>
        <ecNumber evidence="1">2.7.7.65</ecNumber>
    </recommendedName>
</protein>
<evidence type="ECO:0000313" key="6">
    <source>
        <dbReference type="Proteomes" id="UP000052268"/>
    </source>
</evidence>
<feature type="transmembrane region" description="Helical" evidence="3">
    <location>
        <begin position="182"/>
        <end position="202"/>
    </location>
</feature>
<dbReference type="Gene3D" id="3.30.70.270">
    <property type="match status" value="1"/>
</dbReference>
<dbReference type="InterPro" id="IPR000160">
    <property type="entry name" value="GGDEF_dom"/>
</dbReference>
<dbReference type="GO" id="GO:0005886">
    <property type="term" value="C:plasma membrane"/>
    <property type="evidence" value="ECO:0007669"/>
    <property type="project" value="TreeGrafter"/>
</dbReference>
<feature type="transmembrane region" description="Helical" evidence="3">
    <location>
        <begin position="151"/>
        <end position="170"/>
    </location>
</feature>
<name>A0A0J8AN84_9SPHN</name>
<keyword evidence="3" id="KW-0812">Transmembrane</keyword>
<dbReference type="AlphaFoldDB" id="A0A0J8AN84"/>
<evidence type="ECO:0000256" key="3">
    <source>
        <dbReference type="SAM" id="Phobius"/>
    </source>
</evidence>